<dbReference type="EMBL" id="JAMBOP010000025">
    <property type="protein sequence ID" value="MCM3737531.1"/>
    <property type="molecule type" value="Genomic_DNA"/>
</dbReference>
<proteinExistence type="predicted"/>
<gene>
    <name evidence="1" type="ORF">M3215_17440</name>
</gene>
<evidence type="ECO:0000313" key="1">
    <source>
        <dbReference type="EMBL" id="MCM3737531.1"/>
    </source>
</evidence>
<organism evidence="1 2">
    <name type="scientific">Bacillus cytotoxicus</name>
    <dbReference type="NCBI Taxonomy" id="580165"/>
    <lineage>
        <taxon>Bacteria</taxon>
        <taxon>Bacillati</taxon>
        <taxon>Bacillota</taxon>
        <taxon>Bacilli</taxon>
        <taxon>Bacillales</taxon>
        <taxon>Bacillaceae</taxon>
        <taxon>Bacillus</taxon>
        <taxon>Bacillus cereus group</taxon>
    </lineage>
</organism>
<sequence>MKGFKTMIDSTDLQILDLLKNNSRMQWKDIGKSVHMTGQAVGNRIRKMEDEGLIKAYTILVDHLKLGMQYTAFITVFMKTNEHAKFTSFITNKDSIVEAHKISGEGCYFLKIQINSQENLYTLLNEILNFGNYRLNLSIHQIKETYSR</sequence>
<protein>
    <submittedName>
        <fullName evidence="1">Lrp/AsnC family transcriptional regulator</fullName>
    </submittedName>
</protein>
<name>A0ACC6A9E4_9BACI</name>
<keyword evidence="2" id="KW-1185">Reference proteome</keyword>
<comment type="caution">
    <text evidence="1">The sequence shown here is derived from an EMBL/GenBank/DDBJ whole genome shotgun (WGS) entry which is preliminary data.</text>
</comment>
<reference evidence="1" key="1">
    <citation type="submission" date="2022-05" db="EMBL/GenBank/DDBJ databases">
        <title>Comparative Genomics of Spacecraft Associated Microbes.</title>
        <authorList>
            <person name="Tran M.T."/>
            <person name="Wright A."/>
            <person name="Seuylemezian A."/>
            <person name="Eisen J."/>
            <person name="Coil D."/>
        </authorList>
    </citation>
    <scope>NUCLEOTIDE SEQUENCE</scope>
    <source>
        <strain evidence="1">FAIRING 10M-2.2</strain>
    </source>
</reference>
<dbReference type="Proteomes" id="UP001202289">
    <property type="component" value="Unassembled WGS sequence"/>
</dbReference>
<evidence type="ECO:0000313" key="2">
    <source>
        <dbReference type="Proteomes" id="UP001202289"/>
    </source>
</evidence>
<accession>A0ACC6A9E4</accession>